<keyword evidence="1" id="KW-0472">Membrane</keyword>
<proteinExistence type="predicted"/>
<name>A0A1R3GA89_9ROSI</name>
<keyword evidence="3" id="KW-1185">Reference proteome</keyword>
<keyword evidence="1" id="KW-0812">Transmembrane</keyword>
<evidence type="ECO:0000313" key="2">
    <source>
        <dbReference type="EMBL" id="OMO55009.1"/>
    </source>
</evidence>
<dbReference type="OrthoDB" id="1739141at2759"/>
<accession>A0A1R3GA89</accession>
<keyword evidence="1" id="KW-1133">Transmembrane helix</keyword>
<evidence type="ECO:0000313" key="3">
    <source>
        <dbReference type="Proteomes" id="UP000187203"/>
    </source>
</evidence>
<reference evidence="3" key="1">
    <citation type="submission" date="2013-09" db="EMBL/GenBank/DDBJ databases">
        <title>Corchorus olitorius genome sequencing.</title>
        <authorList>
            <person name="Alam M."/>
            <person name="Haque M.S."/>
            <person name="Islam M.S."/>
            <person name="Emdad E.M."/>
            <person name="Islam M.M."/>
            <person name="Ahmed B."/>
            <person name="Halim A."/>
            <person name="Hossen Q.M.M."/>
            <person name="Hossain M.Z."/>
            <person name="Ahmed R."/>
            <person name="Khan M.M."/>
            <person name="Islam R."/>
            <person name="Rashid M.M."/>
            <person name="Khan S.A."/>
            <person name="Rahman M.S."/>
            <person name="Alam M."/>
            <person name="Yahiya A.S."/>
            <person name="Khan M.S."/>
            <person name="Azam M.S."/>
            <person name="Haque T."/>
            <person name="Lashkar M.Z.H."/>
            <person name="Akhand A.I."/>
            <person name="Morshed G."/>
            <person name="Roy S."/>
            <person name="Uddin K.S."/>
            <person name="Rabeya T."/>
            <person name="Hossain A.S."/>
            <person name="Chowdhury A."/>
            <person name="Snigdha A.R."/>
            <person name="Mortoza M.S."/>
            <person name="Matin S.A."/>
            <person name="Hoque S.M.E."/>
            <person name="Islam M.K."/>
            <person name="Roy D.K."/>
            <person name="Haider R."/>
            <person name="Moosa M.M."/>
            <person name="Elias S.M."/>
            <person name="Hasan A.M."/>
            <person name="Jahan S."/>
            <person name="Shafiuddin M."/>
            <person name="Mahmood N."/>
            <person name="Shommy N.S."/>
        </authorList>
    </citation>
    <scope>NUCLEOTIDE SEQUENCE [LARGE SCALE GENOMIC DNA]</scope>
    <source>
        <strain evidence="3">cv. O-4</strain>
    </source>
</reference>
<evidence type="ECO:0000256" key="1">
    <source>
        <dbReference type="SAM" id="Phobius"/>
    </source>
</evidence>
<dbReference type="Proteomes" id="UP000187203">
    <property type="component" value="Unassembled WGS sequence"/>
</dbReference>
<protein>
    <submittedName>
        <fullName evidence="2">Uncharacterized protein</fullName>
    </submittedName>
</protein>
<sequence length="241" mass="28075">VYLKNLRSLSLPGSGIPDWFSQDSVRFSSHKSLDFKGVIIAVVVSLNHQIADELRNELPAIVDIQAKIFDGDHKQIFATVLDLTGVPKTKEDQVYLLRYPELYPIVSMLKDGFEIQVTMRNPPYEGVELKKAGIYLVFENDDDYQGDEESLDDSQQSVSQKLAKFFGSLEEDDHQTYESNQEMKNGIMRQFQIEEKRLLPGRRNCYYNFVIKFVFLFGIPLLVSWLCLRLWLWYTKTQYHE</sequence>
<dbReference type="AlphaFoldDB" id="A0A1R3GA89"/>
<feature type="transmembrane region" description="Helical" evidence="1">
    <location>
        <begin position="206"/>
        <end position="232"/>
    </location>
</feature>
<feature type="non-terminal residue" evidence="2">
    <location>
        <position position="1"/>
    </location>
</feature>
<organism evidence="2 3">
    <name type="scientific">Corchorus olitorius</name>
    <dbReference type="NCBI Taxonomy" id="93759"/>
    <lineage>
        <taxon>Eukaryota</taxon>
        <taxon>Viridiplantae</taxon>
        <taxon>Streptophyta</taxon>
        <taxon>Embryophyta</taxon>
        <taxon>Tracheophyta</taxon>
        <taxon>Spermatophyta</taxon>
        <taxon>Magnoliopsida</taxon>
        <taxon>eudicotyledons</taxon>
        <taxon>Gunneridae</taxon>
        <taxon>Pentapetalae</taxon>
        <taxon>rosids</taxon>
        <taxon>malvids</taxon>
        <taxon>Malvales</taxon>
        <taxon>Malvaceae</taxon>
        <taxon>Grewioideae</taxon>
        <taxon>Apeibeae</taxon>
        <taxon>Corchorus</taxon>
    </lineage>
</organism>
<gene>
    <name evidence="2" type="ORF">COLO4_36245</name>
</gene>
<dbReference type="STRING" id="93759.A0A1R3GA89"/>
<comment type="caution">
    <text evidence="2">The sequence shown here is derived from an EMBL/GenBank/DDBJ whole genome shotgun (WGS) entry which is preliminary data.</text>
</comment>
<dbReference type="EMBL" id="AWUE01023066">
    <property type="protein sequence ID" value="OMO55009.1"/>
    <property type="molecule type" value="Genomic_DNA"/>
</dbReference>